<sequence length="134" mass="15104">MARVKRGVTAHAKHKKVIKKAKGFYGRRKNTIRTAKAAVDKSMQYAYRDRKVNKRNFRALWVQRINAAVREHGLTYGRFIDGLNKAGIEVDRKVLSDMAIHEPEAFASLVAAAKKGLEYLKKEGTANEFESAVA</sequence>
<dbReference type="GO" id="GO:0003735">
    <property type="term" value="F:structural constituent of ribosome"/>
    <property type="evidence" value="ECO:0007669"/>
    <property type="project" value="InterPro"/>
</dbReference>
<comment type="function">
    <text evidence="7 8">Binds directly to 23S ribosomal RNA and is necessary for the in vitro assembly process of the 50S ribosomal subunit. It is not involved in the protein synthesizing functions of that subunit.</text>
</comment>
<dbReference type="GO" id="GO:0006412">
    <property type="term" value="P:translation"/>
    <property type="evidence" value="ECO:0007669"/>
    <property type="project" value="InterPro"/>
</dbReference>
<dbReference type="GO" id="GO:0005840">
    <property type="term" value="C:ribosome"/>
    <property type="evidence" value="ECO:0007669"/>
    <property type="project" value="UniProtKB-KW"/>
</dbReference>
<dbReference type="RefSeq" id="WP_018067457.1">
    <property type="nucleotide sequence ID" value="NZ_AQWH01000042.1"/>
</dbReference>
<dbReference type="Gene3D" id="6.10.160.10">
    <property type="match status" value="1"/>
</dbReference>
<dbReference type="PANTHER" id="PTHR10986">
    <property type="entry name" value="39S RIBOSOMAL PROTEIN L20"/>
    <property type="match status" value="1"/>
</dbReference>
<proteinExistence type="inferred from homology"/>
<reference evidence="9 10" key="1">
    <citation type="submission" date="2017-03" db="EMBL/GenBank/DDBJ databases">
        <title>Foreign affairs: Plasmid Transfer between Roseobacters and Rhizobia.</title>
        <authorList>
            <person name="Bartling P."/>
            <person name="Bunk B."/>
            <person name="Overmann J."/>
            <person name="Brinkmann H."/>
            <person name="Petersen J."/>
        </authorList>
    </citation>
    <scope>NUCLEOTIDE SEQUENCE [LARGE SCALE GENOMIC DNA]</scope>
    <source>
        <strain evidence="9 10">MACL11</strain>
    </source>
</reference>
<dbReference type="InterPro" id="IPR049946">
    <property type="entry name" value="RIBOSOMAL_L20_CS"/>
</dbReference>
<dbReference type="FunFam" id="1.10.1900.20:FF:000001">
    <property type="entry name" value="50S ribosomal protein L20"/>
    <property type="match status" value="1"/>
</dbReference>
<dbReference type="Proteomes" id="UP000191135">
    <property type="component" value="Chromosome"/>
</dbReference>
<keyword evidence="10" id="KW-1185">Reference proteome</keyword>
<evidence type="ECO:0000256" key="3">
    <source>
        <dbReference type="ARBA" id="ARBA00022884"/>
    </source>
</evidence>
<dbReference type="STRING" id="1122214.Mame_00874"/>
<dbReference type="eggNOG" id="COG0292">
    <property type="taxonomic scope" value="Bacteria"/>
</dbReference>
<evidence type="ECO:0000256" key="5">
    <source>
        <dbReference type="ARBA" id="ARBA00023274"/>
    </source>
</evidence>
<accession>A0A1U9YXS8</accession>
<evidence type="ECO:0000256" key="1">
    <source>
        <dbReference type="ARBA" id="ARBA00007698"/>
    </source>
</evidence>
<dbReference type="HAMAP" id="MF_00382">
    <property type="entry name" value="Ribosomal_bL20"/>
    <property type="match status" value="1"/>
</dbReference>
<organism evidence="9 10">
    <name type="scientific">Martelella mediterranea DSM 17316</name>
    <dbReference type="NCBI Taxonomy" id="1122214"/>
    <lineage>
        <taxon>Bacteria</taxon>
        <taxon>Pseudomonadati</taxon>
        <taxon>Pseudomonadota</taxon>
        <taxon>Alphaproteobacteria</taxon>
        <taxon>Hyphomicrobiales</taxon>
        <taxon>Aurantimonadaceae</taxon>
        <taxon>Martelella</taxon>
    </lineage>
</organism>
<dbReference type="Gene3D" id="1.10.1900.20">
    <property type="entry name" value="Ribosomal protein L20"/>
    <property type="match status" value="1"/>
</dbReference>
<protein>
    <recommendedName>
        <fullName evidence="6 7">Large ribosomal subunit protein bL20</fullName>
    </recommendedName>
</protein>
<keyword evidence="5 7" id="KW-0687">Ribonucleoprotein</keyword>
<dbReference type="InterPro" id="IPR035566">
    <property type="entry name" value="Ribosomal_protein_bL20_C"/>
</dbReference>
<dbReference type="Pfam" id="PF00453">
    <property type="entry name" value="Ribosomal_L20"/>
    <property type="match status" value="1"/>
</dbReference>
<gene>
    <name evidence="7 9" type="primary">rplT</name>
    <name evidence="9" type="ORF">Mame_00874</name>
</gene>
<dbReference type="SUPFAM" id="SSF74731">
    <property type="entry name" value="Ribosomal protein L20"/>
    <property type="match status" value="1"/>
</dbReference>
<keyword evidence="3 7" id="KW-0694">RNA-binding</keyword>
<evidence type="ECO:0000256" key="7">
    <source>
        <dbReference type="HAMAP-Rule" id="MF_00382"/>
    </source>
</evidence>
<dbReference type="GO" id="GO:1990904">
    <property type="term" value="C:ribonucleoprotein complex"/>
    <property type="evidence" value="ECO:0007669"/>
    <property type="project" value="UniProtKB-KW"/>
</dbReference>
<name>A0A1U9YXS8_9HYPH</name>
<dbReference type="InterPro" id="IPR005813">
    <property type="entry name" value="Ribosomal_bL20"/>
</dbReference>
<evidence type="ECO:0000313" key="10">
    <source>
        <dbReference type="Proteomes" id="UP000191135"/>
    </source>
</evidence>
<dbReference type="EMBL" id="CP020330">
    <property type="protein sequence ID" value="AQZ50249.1"/>
    <property type="molecule type" value="Genomic_DNA"/>
</dbReference>
<keyword evidence="2 7" id="KW-0699">rRNA-binding</keyword>
<dbReference type="NCBIfam" id="TIGR01032">
    <property type="entry name" value="rplT_bact"/>
    <property type="match status" value="1"/>
</dbReference>
<dbReference type="GO" id="GO:0000027">
    <property type="term" value="P:ribosomal large subunit assembly"/>
    <property type="evidence" value="ECO:0007669"/>
    <property type="project" value="UniProtKB-UniRule"/>
</dbReference>
<dbReference type="AlphaFoldDB" id="A0A1U9YXS8"/>
<evidence type="ECO:0000256" key="2">
    <source>
        <dbReference type="ARBA" id="ARBA00022730"/>
    </source>
</evidence>
<dbReference type="KEGG" id="mmed:Mame_00874"/>
<dbReference type="OrthoDB" id="9808966at2"/>
<evidence type="ECO:0000256" key="4">
    <source>
        <dbReference type="ARBA" id="ARBA00022980"/>
    </source>
</evidence>
<dbReference type="GO" id="GO:0019843">
    <property type="term" value="F:rRNA binding"/>
    <property type="evidence" value="ECO:0007669"/>
    <property type="project" value="UniProtKB-UniRule"/>
</dbReference>
<dbReference type="CDD" id="cd07026">
    <property type="entry name" value="Ribosomal_L20"/>
    <property type="match status" value="1"/>
</dbReference>
<keyword evidence="4 7" id="KW-0689">Ribosomal protein</keyword>
<dbReference type="PROSITE" id="PS00937">
    <property type="entry name" value="RIBOSOMAL_L20"/>
    <property type="match status" value="1"/>
</dbReference>
<dbReference type="PRINTS" id="PR00062">
    <property type="entry name" value="RIBOSOMALL20"/>
</dbReference>
<evidence type="ECO:0000313" key="9">
    <source>
        <dbReference type="EMBL" id="AQZ50249.1"/>
    </source>
</evidence>
<evidence type="ECO:0000256" key="8">
    <source>
        <dbReference type="RuleBase" id="RU000560"/>
    </source>
</evidence>
<evidence type="ECO:0000256" key="6">
    <source>
        <dbReference type="ARBA" id="ARBA00035172"/>
    </source>
</evidence>
<comment type="similarity">
    <text evidence="1 7 8">Belongs to the bacterial ribosomal protein bL20 family.</text>
</comment>